<evidence type="ECO:0000259" key="3">
    <source>
        <dbReference type="SMART" id="SM00829"/>
    </source>
</evidence>
<protein>
    <submittedName>
        <fullName evidence="4">Oxidoreductase</fullName>
    </submittedName>
</protein>
<dbReference type="EMBL" id="BNBE01000001">
    <property type="protein sequence ID" value="GHF81469.1"/>
    <property type="molecule type" value="Genomic_DNA"/>
</dbReference>
<dbReference type="SUPFAM" id="SSF50129">
    <property type="entry name" value="GroES-like"/>
    <property type="match status" value="1"/>
</dbReference>
<keyword evidence="1" id="KW-0521">NADP</keyword>
<dbReference type="InterPro" id="IPR013149">
    <property type="entry name" value="ADH-like_C"/>
</dbReference>
<evidence type="ECO:0000256" key="1">
    <source>
        <dbReference type="ARBA" id="ARBA00022857"/>
    </source>
</evidence>
<dbReference type="PANTHER" id="PTHR48106">
    <property type="entry name" value="QUINONE OXIDOREDUCTASE PIG3-RELATED"/>
    <property type="match status" value="1"/>
</dbReference>
<dbReference type="InterPro" id="IPR036291">
    <property type="entry name" value="NAD(P)-bd_dom_sf"/>
</dbReference>
<reference evidence="4" key="1">
    <citation type="journal article" date="2014" name="Int. J. Syst. Evol. Microbiol.">
        <title>Complete genome sequence of Corynebacterium casei LMG S-19264T (=DSM 44701T), isolated from a smear-ripened cheese.</title>
        <authorList>
            <consortium name="US DOE Joint Genome Institute (JGI-PGF)"/>
            <person name="Walter F."/>
            <person name="Albersmeier A."/>
            <person name="Kalinowski J."/>
            <person name="Ruckert C."/>
        </authorList>
    </citation>
    <scope>NUCLEOTIDE SEQUENCE</scope>
    <source>
        <strain evidence="4">JCM 4122</strain>
    </source>
</reference>
<dbReference type="InterPro" id="IPR013154">
    <property type="entry name" value="ADH-like_N"/>
</dbReference>
<dbReference type="Pfam" id="PF08240">
    <property type="entry name" value="ADH_N"/>
    <property type="match status" value="1"/>
</dbReference>
<keyword evidence="2" id="KW-0560">Oxidoreductase</keyword>
<evidence type="ECO:0000256" key="2">
    <source>
        <dbReference type="ARBA" id="ARBA00023002"/>
    </source>
</evidence>
<comment type="caution">
    <text evidence="4">The sequence shown here is derived from an EMBL/GenBank/DDBJ whole genome shotgun (WGS) entry which is preliminary data.</text>
</comment>
<organism evidence="4 5">
    <name type="scientific">Streptomyces filamentosus</name>
    <name type="common">Streptomyces roseosporus</name>
    <dbReference type="NCBI Taxonomy" id="67294"/>
    <lineage>
        <taxon>Bacteria</taxon>
        <taxon>Bacillati</taxon>
        <taxon>Actinomycetota</taxon>
        <taxon>Actinomycetes</taxon>
        <taxon>Kitasatosporales</taxon>
        <taxon>Streptomycetaceae</taxon>
        <taxon>Streptomyces</taxon>
    </lineage>
</organism>
<dbReference type="GO" id="GO:0070402">
    <property type="term" value="F:NADPH binding"/>
    <property type="evidence" value="ECO:0007669"/>
    <property type="project" value="TreeGrafter"/>
</dbReference>
<reference evidence="4" key="2">
    <citation type="submission" date="2020-09" db="EMBL/GenBank/DDBJ databases">
        <authorList>
            <person name="Sun Q."/>
            <person name="Ohkuma M."/>
        </authorList>
    </citation>
    <scope>NUCLEOTIDE SEQUENCE</scope>
    <source>
        <strain evidence="4">JCM 4122</strain>
    </source>
</reference>
<dbReference type="PANTHER" id="PTHR48106:SF13">
    <property type="entry name" value="QUINONE OXIDOREDUCTASE-RELATED"/>
    <property type="match status" value="1"/>
</dbReference>
<accession>A0A919BDG2</accession>
<dbReference type="Gene3D" id="3.90.180.10">
    <property type="entry name" value="Medium-chain alcohol dehydrogenases, catalytic domain"/>
    <property type="match status" value="1"/>
</dbReference>
<keyword evidence="5" id="KW-1185">Reference proteome</keyword>
<dbReference type="SMART" id="SM00829">
    <property type="entry name" value="PKS_ER"/>
    <property type="match status" value="1"/>
</dbReference>
<dbReference type="InterPro" id="IPR011032">
    <property type="entry name" value="GroES-like_sf"/>
</dbReference>
<dbReference type="Pfam" id="PF00107">
    <property type="entry name" value="ADH_zinc_N"/>
    <property type="match status" value="1"/>
</dbReference>
<sequence length="323" mass="33957">MRTIRYHSYGNPDVLTVEEVPVPSPGPGQVLIRSEAIGVNFVETQRRRGTGPFPPPLPATPNGDVVGIVEEVGAGVTTVAVGDRVAAPVMGGAYADLVLADATFLAPLPDGIDAAQASILASPAQTALCVLKTARIQPGDTVLVHAAAGAIGHLMTQLVRHYGAGRVIGTVGSPAKADFAREHGTDVVVDYSTDGWTDEVLKATDGEGVDVILDSVGGDILLAGLDVLKPFGRLVFYGASGGTLPQVPAMRLIPMKHVVGCGLDQWWQHRPDDIRSGLQELIGHVTEGRLKVHVHAELPLAEAADAHRIIEDRAQLGRILLRP</sequence>
<dbReference type="GO" id="GO:0003960">
    <property type="term" value="F:quinone reductase (NADPH) activity"/>
    <property type="evidence" value="ECO:0007669"/>
    <property type="project" value="TreeGrafter"/>
</dbReference>
<dbReference type="RefSeq" id="WP_190040756.1">
    <property type="nucleotide sequence ID" value="NZ_BNBE01000001.1"/>
</dbReference>
<feature type="domain" description="Enoyl reductase (ER)" evidence="3">
    <location>
        <begin position="10"/>
        <end position="321"/>
    </location>
</feature>
<gene>
    <name evidence="4" type="ORF">GCM10017667_06510</name>
</gene>
<dbReference type="GO" id="GO:0035925">
    <property type="term" value="F:mRNA 3'-UTR AU-rich region binding"/>
    <property type="evidence" value="ECO:0007669"/>
    <property type="project" value="TreeGrafter"/>
</dbReference>
<dbReference type="GO" id="GO:0005829">
    <property type="term" value="C:cytosol"/>
    <property type="evidence" value="ECO:0007669"/>
    <property type="project" value="TreeGrafter"/>
</dbReference>
<evidence type="ECO:0000313" key="5">
    <source>
        <dbReference type="Proteomes" id="UP000632849"/>
    </source>
</evidence>
<dbReference type="InterPro" id="IPR020843">
    <property type="entry name" value="ER"/>
</dbReference>
<name>A0A919BDG2_STRFL</name>
<proteinExistence type="predicted"/>
<evidence type="ECO:0000313" key="4">
    <source>
        <dbReference type="EMBL" id="GHF81469.1"/>
    </source>
</evidence>
<dbReference type="Gene3D" id="3.40.50.720">
    <property type="entry name" value="NAD(P)-binding Rossmann-like Domain"/>
    <property type="match status" value="1"/>
</dbReference>
<dbReference type="SUPFAM" id="SSF51735">
    <property type="entry name" value="NAD(P)-binding Rossmann-fold domains"/>
    <property type="match status" value="1"/>
</dbReference>
<dbReference type="Proteomes" id="UP000632849">
    <property type="component" value="Unassembled WGS sequence"/>
</dbReference>
<dbReference type="AlphaFoldDB" id="A0A919BDG2"/>